<evidence type="ECO:0000313" key="1">
    <source>
        <dbReference type="EMBL" id="KAJ8896816.1"/>
    </source>
</evidence>
<protein>
    <submittedName>
        <fullName evidence="1">Uncharacterized protein</fullName>
    </submittedName>
</protein>
<evidence type="ECO:0000313" key="2">
    <source>
        <dbReference type="Proteomes" id="UP001159363"/>
    </source>
</evidence>
<sequence>MEKKGHRAWTPTEKKQAAIREAKVQTIRTVQPRQIKRTGNRSLRLLVPVREDEGKVNIIEKEGKEVKPVSYDNESQHVTINTAKAHDSDCEFLLYEEDENVGGLISALCPEVMVRVCGVETRVFSDSGTEISCVSEELVTELEGKVIQLAYLNVPRIKIVGVRSRKGPRVNRQTVLTIEGIGEPKKFITPDDSKSLAILPDKWQVTDKFVRLLKLDYPIFQLYNTTSISVPQSLNEEIVQDVA</sequence>
<reference evidence="1 2" key="1">
    <citation type="submission" date="2023-02" db="EMBL/GenBank/DDBJ databases">
        <title>LHISI_Scaffold_Assembly.</title>
        <authorList>
            <person name="Stuart O.P."/>
            <person name="Cleave R."/>
            <person name="Magrath M.J.L."/>
            <person name="Mikheyev A.S."/>
        </authorList>
    </citation>
    <scope>NUCLEOTIDE SEQUENCE [LARGE SCALE GENOMIC DNA]</scope>
    <source>
        <strain evidence="1">Daus_M_001</strain>
        <tissue evidence="1">Leg muscle</tissue>
    </source>
</reference>
<accession>A0ABQ9IJK2</accession>
<comment type="caution">
    <text evidence="1">The sequence shown here is derived from an EMBL/GenBank/DDBJ whole genome shotgun (WGS) entry which is preliminary data.</text>
</comment>
<organism evidence="1 2">
    <name type="scientific">Dryococelus australis</name>
    <dbReference type="NCBI Taxonomy" id="614101"/>
    <lineage>
        <taxon>Eukaryota</taxon>
        <taxon>Metazoa</taxon>
        <taxon>Ecdysozoa</taxon>
        <taxon>Arthropoda</taxon>
        <taxon>Hexapoda</taxon>
        <taxon>Insecta</taxon>
        <taxon>Pterygota</taxon>
        <taxon>Neoptera</taxon>
        <taxon>Polyneoptera</taxon>
        <taxon>Phasmatodea</taxon>
        <taxon>Verophasmatodea</taxon>
        <taxon>Anareolatae</taxon>
        <taxon>Phasmatidae</taxon>
        <taxon>Eurycanthinae</taxon>
        <taxon>Dryococelus</taxon>
    </lineage>
</organism>
<gene>
    <name evidence="1" type="ORF">PR048_002162</name>
</gene>
<name>A0ABQ9IJK2_9NEOP</name>
<keyword evidence="2" id="KW-1185">Reference proteome</keyword>
<dbReference type="EMBL" id="JARBHB010000001">
    <property type="protein sequence ID" value="KAJ8896816.1"/>
    <property type="molecule type" value="Genomic_DNA"/>
</dbReference>
<proteinExistence type="predicted"/>
<dbReference type="Proteomes" id="UP001159363">
    <property type="component" value="Chromosome 1"/>
</dbReference>